<evidence type="ECO:0000256" key="1">
    <source>
        <dbReference type="ARBA" id="ARBA00001974"/>
    </source>
</evidence>
<dbReference type="Gene3D" id="3.90.1170.50">
    <property type="entry name" value="Aldehyde oxidase/xanthine dehydrogenase, a/b hammerhead"/>
    <property type="match status" value="1"/>
</dbReference>
<feature type="binding site" evidence="14">
    <location>
        <position position="817"/>
    </location>
    <ligand>
        <name>Mo-molybdopterin</name>
        <dbReference type="ChEBI" id="CHEBI:71302"/>
    </ligand>
    <ligandPart>
        <name>Mo</name>
        <dbReference type="ChEBI" id="CHEBI:28685"/>
    </ligandPart>
</feature>
<dbReference type="GO" id="GO:0051537">
    <property type="term" value="F:2 iron, 2 sulfur cluster binding"/>
    <property type="evidence" value="ECO:0007669"/>
    <property type="project" value="UniProtKB-KW"/>
</dbReference>
<feature type="binding site" evidence="13">
    <location>
        <position position="933"/>
    </location>
    <ligand>
        <name>substrate</name>
    </ligand>
</feature>
<keyword evidence="6 14" id="KW-0479">Metal-binding</keyword>
<evidence type="ECO:0000256" key="8">
    <source>
        <dbReference type="ARBA" id="ARBA00023002"/>
    </source>
</evidence>
<evidence type="ECO:0000256" key="4">
    <source>
        <dbReference type="ARBA" id="ARBA00022630"/>
    </source>
</evidence>
<dbReference type="FunFam" id="3.10.20.30:FF:000015">
    <property type="entry name" value="Aldehyde oxidase 1"/>
    <property type="match status" value="1"/>
</dbReference>
<dbReference type="InterPro" id="IPR002346">
    <property type="entry name" value="Mopterin_DH_FAD-bd"/>
</dbReference>
<dbReference type="Gene3D" id="3.30.390.50">
    <property type="entry name" value="CO dehydrogenase flavoprotein, C-terminal domain"/>
    <property type="match status" value="1"/>
</dbReference>
<feature type="binding site" evidence="14">
    <location>
        <position position="931"/>
    </location>
    <ligand>
        <name>Mo-molybdopterin</name>
        <dbReference type="ChEBI" id="CHEBI:71302"/>
    </ligand>
    <ligandPart>
        <name>Mo</name>
        <dbReference type="ChEBI" id="CHEBI:28685"/>
    </ligandPart>
</feature>
<evidence type="ECO:0000256" key="11">
    <source>
        <dbReference type="ARBA" id="ARBA00034078"/>
    </source>
</evidence>
<dbReference type="InterPro" id="IPR006058">
    <property type="entry name" value="2Fe2S_fd_BS"/>
</dbReference>
<dbReference type="SMART" id="SM01092">
    <property type="entry name" value="CO_deh_flav_C"/>
    <property type="match status" value="1"/>
</dbReference>
<dbReference type="PIRSF" id="PIRSF000127">
    <property type="entry name" value="Xanthine_DH"/>
    <property type="match status" value="1"/>
</dbReference>
<evidence type="ECO:0000259" key="16">
    <source>
        <dbReference type="PROSITE" id="PS51085"/>
    </source>
</evidence>
<feature type="binding site" evidence="14">
    <location>
        <position position="150"/>
    </location>
    <ligand>
        <name>[2Fe-2S] cluster</name>
        <dbReference type="ChEBI" id="CHEBI:190135"/>
        <label>2</label>
    </ligand>
</feature>
<comment type="similarity">
    <text evidence="2">Belongs to the xanthine dehydrogenase family.</text>
</comment>
<dbReference type="SUPFAM" id="SSF47741">
    <property type="entry name" value="CO dehydrogenase ISP C-domain like"/>
    <property type="match status" value="1"/>
</dbReference>
<dbReference type="Pfam" id="PF01315">
    <property type="entry name" value="Ald_Xan_dh_C"/>
    <property type="match status" value="1"/>
</dbReference>
<feature type="binding site" evidence="13">
    <location>
        <position position="368"/>
    </location>
    <ligand>
        <name>FAD</name>
        <dbReference type="ChEBI" id="CHEBI:57692"/>
    </ligand>
</feature>
<reference evidence="20" key="1">
    <citation type="submission" date="2021-01" db="EMBL/GenBank/DDBJ databases">
        <authorList>
            <person name="Corre E."/>
            <person name="Pelletier E."/>
            <person name="Niang G."/>
            <person name="Scheremetjew M."/>
            <person name="Finn R."/>
            <person name="Kale V."/>
            <person name="Holt S."/>
            <person name="Cochrane G."/>
            <person name="Meng A."/>
            <person name="Brown T."/>
            <person name="Cohen L."/>
        </authorList>
    </citation>
    <scope>NUCLEOTIDE SEQUENCE</scope>
    <source>
        <strain evidence="20">CCMP 769</strain>
    </source>
</reference>
<keyword evidence="8" id="KW-0560">Oxidoreductase</keyword>
<feature type="binding site" evidence="13">
    <location>
        <begin position="266"/>
        <end position="273"/>
    </location>
    <ligand>
        <name>FAD</name>
        <dbReference type="ChEBI" id="CHEBI:57692"/>
    </ligand>
</feature>
<dbReference type="Pfam" id="PF20256">
    <property type="entry name" value="MoCoBD_2"/>
    <property type="match status" value="1"/>
</dbReference>
<dbReference type="InterPro" id="IPR000674">
    <property type="entry name" value="Ald_Oxase/Xan_DH_a/b"/>
</dbReference>
<dbReference type="InterPro" id="IPR036010">
    <property type="entry name" value="2Fe-2S_ferredoxin-like_sf"/>
</dbReference>
<feature type="region of interest" description="Disordered" evidence="15">
    <location>
        <begin position="183"/>
        <end position="220"/>
    </location>
</feature>
<evidence type="ECO:0000256" key="12">
    <source>
        <dbReference type="PIRSR" id="PIRSR000127-1"/>
    </source>
</evidence>
<dbReference type="InterPro" id="IPR036683">
    <property type="entry name" value="CO_DH_flav_C_dom_sf"/>
</dbReference>
<dbReference type="InterPro" id="IPR036318">
    <property type="entry name" value="FAD-bd_PCMH-like_sf"/>
</dbReference>
<feature type="binding site" evidence="14">
    <location>
        <position position="114"/>
    </location>
    <ligand>
        <name>[2Fe-2S] cluster</name>
        <dbReference type="ChEBI" id="CHEBI:190135"/>
        <label>2</label>
    </ligand>
</feature>
<feature type="domain" description="FAD-binding PCMH-type" evidence="17">
    <location>
        <begin position="238"/>
        <end position="423"/>
    </location>
</feature>
<dbReference type="FunFam" id="3.30.365.10:FF:000001">
    <property type="entry name" value="Xanthine dehydrogenase oxidase"/>
    <property type="match status" value="1"/>
</dbReference>
<dbReference type="FunFam" id="3.30.465.10:FF:000004">
    <property type="entry name" value="Xanthine dehydrogenase/oxidase"/>
    <property type="match status" value="1"/>
</dbReference>
<evidence type="ECO:0000256" key="15">
    <source>
        <dbReference type="SAM" id="MobiDB-lite"/>
    </source>
</evidence>
<evidence type="ECO:0000256" key="10">
    <source>
        <dbReference type="ARBA" id="ARBA00023014"/>
    </source>
</evidence>
<feature type="binding site" evidence="13">
    <location>
        <position position="431"/>
    </location>
    <ligand>
        <name>FAD</name>
        <dbReference type="ChEBI" id="CHEBI:57692"/>
    </ligand>
</feature>
<dbReference type="FunFam" id="3.90.1170.50:FF:000001">
    <property type="entry name" value="Aldehyde oxidase 1"/>
    <property type="match status" value="1"/>
</dbReference>
<dbReference type="FunFam" id="3.30.365.10:FF:000004">
    <property type="entry name" value="Xanthine dehydrogenase oxidase"/>
    <property type="match status" value="1"/>
</dbReference>
<dbReference type="Pfam" id="PF03450">
    <property type="entry name" value="CO_deh_flav_C"/>
    <property type="match status" value="1"/>
</dbReference>
<dbReference type="InterPro" id="IPR016169">
    <property type="entry name" value="FAD-bd_PCMH_sub2"/>
</dbReference>
<feature type="binding site" evidence="13">
    <location>
        <position position="821"/>
    </location>
    <ligand>
        <name>substrate</name>
    </ligand>
</feature>
<feature type="domain" description="2Fe-2S ferredoxin-type" evidence="16">
    <location>
        <begin position="2"/>
        <end position="89"/>
    </location>
</feature>
<dbReference type="InterPro" id="IPR016167">
    <property type="entry name" value="FAD-bd_PCMH_sub1"/>
</dbReference>
<accession>A0A7S3EK77</accession>
<comment type="cofactor">
    <cofactor evidence="14">
        <name>Mo-molybdopterin</name>
        <dbReference type="ChEBI" id="CHEBI:71302"/>
    </cofactor>
    <text evidence="14">Binds 1 Mo-molybdopterin (Mo-MPT) cofactor per subunit.</text>
</comment>
<dbReference type="InterPro" id="IPR005107">
    <property type="entry name" value="CO_DH_flav_C"/>
</dbReference>
<dbReference type="PROSITE" id="PS51387">
    <property type="entry name" value="FAD_PCMH"/>
    <property type="match status" value="1"/>
</dbReference>
<evidence type="ECO:0000256" key="5">
    <source>
        <dbReference type="ARBA" id="ARBA00022714"/>
    </source>
</evidence>
<evidence type="ECO:0000313" key="18">
    <source>
        <dbReference type="EMBL" id="CAE0057149.1"/>
    </source>
</evidence>
<organism evidence="20">
    <name type="scientific">Rhodosorus marinus</name>
    <dbReference type="NCBI Taxonomy" id="101924"/>
    <lineage>
        <taxon>Eukaryota</taxon>
        <taxon>Rhodophyta</taxon>
        <taxon>Stylonematophyceae</taxon>
        <taxon>Stylonematales</taxon>
        <taxon>Stylonemataceae</taxon>
        <taxon>Rhodosorus</taxon>
    </lineage>
</organism>
<feature type="binding site" evidence="14">
    <location>
        <position position="111"/>
    </location>
    <ligand>
        <name>[2Fe-2S] cluster</name>
        <dbReference type="ChEBI" id="CHEBI:190135"/>
        <label>2</label>
    </ligand>
</feature>
<dbReference type="Gene3D" id="1.10.150.120">
    <property type="entry name" value="[2Fe-2S]-binding domain"/>
    <property type="match status" value="1"/>
</dbReference>
<dbReference type="SUPFAM" id="SSF56176">
    <property type="entry name" value="FAD-binding/transporter-associated domain-like"/>
    <property type="match status" value="1"/>
</dbReference>
<keyword evidence="3 14" id="KW-0500">Molybdenum</keyword>
<dbReference type="PROSITE" id="PS00197">
    <property type="entry name" value="2FE2S_FER_1"/>
    <property type="match status" value="1"/>
</dbReference>
<keyword evidence="9 14" id="KW-0408">Iron</keyword>
<dbReference type="Gene3D" id="3.30.465.10">
    <property type="match status" value="1"/>
</dbReference>
<dbReference type="Gene3D" id="3.30.365.10">
    <property type="entry name" value="Aldehyde oxidase/xanthine dehydrogenase, molybdopterin binding domain"/>
    <property type="match status" value="4"/>
</dbReference>
<evidence type="ECO:0000256" key="7">
    <source>
        <dbReference type="ARBA" id="ARBA00022827"/>
    </source>
</evidence>
<feature type="active site" description="Proton acceptor" evidence="12">
    <location>
        <position position="1292"/>
    </location>
</feature>
<keyword evidence="7 13" id="KW-0274">FAD</keyword>
<dbReference type="Gene3D" id="3.30.43.10">
    <property type="entry name" value="Uridine Diphospho-n-acetylenolpyruvylglucosamine Reductase, domain 2"/>
    <property type="match status" value="1"/>
</dbReference>
<dbReference type="EMBL" id="HBHW01032697">
    <property type="protein sequence ID" value="CAE0057152.1"/>
    <property type="molecule type" value="Transcribed_RNA"/>
</dbReference>
<evidence type="ECO:0000313" key="21">
    <source>
        <dbReference type="EMBL" id="CAE0057152.1"/>
    </source>
</evidence>
<dbReference type="Pfam" id="PF01799">
    <property type="entry name" value="Fer2_2"/>
    <property type="match status" value="1"/>
</dbReference>
<dbReference type="InterPro" id="IPR001041">
    <property type="entry name" value="2Fe-2S_ferredoxin-type"/>
</dbReference>
<evidence type="ECO:0000256" key="14">
    <source>
        <dbReference type="PIRSR" id="PIRSR000127-3"/>
    </source>
</evidence>
<dbReference type="FunFam" id="3.30.365.10:FF:000003">
    <property type="entry name" value="Aldehyde oxidase 1"/>
    <property type="match status" value="1"/>
</dbReference>
<dbReference type="EMBL" id="HBHW01032696">
    <property type="protein sequence ID" value="CAE0057151.1"/>
    <property type="molecule type" value="Transcribed_RNA"/>
</dbReference>
<evidence type="ECO:0000256" key="3">
    <source>
        <dbReference type="ARBA" id="ARBA00022505"/>
    </source>
</evidence>
<comment type="cofactor">
    <cofactor evidence="14">
        <name>[2Fe-2S] cluster</name>
        <dbReference type="ChEBI" id="CHEBI:190135"/>
    </cofactor>
    <text evidence="14">Binds 2 [2Fe-2S] clusters.</text>
</comment>
<dbReference type="GO" id="GO:0016491">
    <property type="term" value="F:oxidoreductase activity"/>
    <property type="evidence" value="ECO:0007669"/>
    <property type="project" value="UniProtKB-KW"/>
</dbReference>
<dbReference type="Pfam" id="PF02738">
    <property type="entry name" value="MoCoBD_1"/>
    <property type="match status" value="1"/>
</dbReference>
<sequence length="1362" mass="149493">MNSIVFYLNGSRREIQNPDPEVSLLEYVRVQERLTGSKLGCGEGGCGACTVMVSGYNARRDLIEHRSVNGCLFPLPMVDNLSVTTIEGIGNRKGGLHPVQKRLLEGHGSQCGFCTPGIVMSMYTLLRQKCAQGEDITALDIEENFDGNLCRCTGYRPILDAFKTFAENGPVCAGRKNGKCCRESTGTTTTNDAGQKNGHCGEDSGLQSGFHAPEEPNTDSQHVFPRELIKRAPPSLRIDSQGRKWFRPVTTGELKRVMKEFPKARIICGNTEIGVERTYKNLECPVLISLQGVAELSKIRCTSKGFEIGAAATLTDLLREIGVAERLTNKGCETLHAIAGQLKWFAGKQIRNVATVGGNIVTASPISDLNPVWIASRAEFLIFSPRTGEERLQKAEEFFVGYRKIGMAPDEVLMKVIVPWTKPAEFLSVFKASRRKDDDIAIVTAAIRIVLARSSGFEPGWNISDISFSFGGVAEATTSAKNAERSLIGSSFDEATMKLALQRVGDELQVPEEAPGGMAAYRSSVVVGFVFKAFLQTAEKLRSVLQKQGMEPPAWEVNERLKSIISHEKHQITKGVQVFDKDGRPGTVSAGKPIGHVAAELQVSGEAVYVDDMSVPSDCLYAALVLSTKPHARIKGLDARNALEMNGVVDFVTAKDIPGRNAIGVNLRDELCFAVDEVTCTGQVIALVLANSQRIANKAAKAVVVEYECLPSVITIEDAIKNNSYLPGVKPRLIEHGDVDIAFKTAEHCVRGDIRIGGQEHFYLECNGTVAVPSENDEMTLYISTQGASHSQEAVAEVLGVPQHKIVARVKRLGGGFGGKESRSINSTVAVAVAAKKHNRPVRFFFDRGSDMLSTGTRHPFYGEYCVAFDGNGHLKALHVKIYNNAGNSRDLSHAVMDRAVLHVDNAYNIPNVRVEGRCCYTHTPSNTAFRGFGGPQGMFVMEQAIEHVANYLRIPAESVRLVNLYREGDVTPYGMKLTNCTIRKCWKELTRNVDVDRRRTDIEAYNKANRYRKRGLSVVPVKFGISFVFKTLNQAGALVHVYLDGSVLVTHGGIEMGQGLHTKMIQVAATVFGLPMEKVFISETATDKVPNATPSAASASADMYGMAVKNACDQIEERLKPVREAFGEDPTWEQLVERAYSQRINLSAQGFYRVPDLDSVDLSKAGKGRPFYYFTYGAAVSEVEIDCLTGDHQVLYSEIVMDVGRSLNPAIDIGQIEGAFVQGMGWCTMEELVRGGTTAHRWLPPGFLNTRGPGTYKIPGFRDIPKDFRVSLLKDAPNLEETIHQSKAVGEPPLFLAASVFFAIRDACKSSRQEFFDDEKFANEWFELDSPATTERIRMACVDNISSRFADPRSFRAEAFI</sequence>
<dbReference type="InterPro" id="IPR016208">
    <property type="entry name" value="Ald_Oxase/xanthine_DH-like"/>
</dbReference>
<dbReference type="SUPFAM" id="SSF55447">
    <property type="entry name" value="CO dehydrogenase flavoprotein C-terminal domain-like"/>
    <property type="match status" value="1"/>
</dbReference>
<proteinExistence type="inferred from homology"/>
<dbReference type="InterPro" id="IPR012675">
    <property type="entry name" value="Beta-grasp_dom_sf"/>
</dbReference>
<evidence type="ECO:0000313" key="20">
    <source>
        <dbReference type="EMBL" id="CAE0057151.1"/>
    </source>
</evidence>
<feature type="binding site" evidence="13">
    <location>
        <position position="899"/>
    </location>
    <ligand>
        <name>substrate</name>
    </ligand>
</feature>
<evidence type="ECO:0000259" key="17">
    <source>
        <dbReference type="PROSITE" id="PS51387"/>
    </source>
</evidence>
<gene>
    <name evidence="18" type="ORF">RMAR00112_LOCUS25196</name>
    <name evidence="19" type="ORF">RMAR00112_LOCUS25197</name>
    <name evidence="20" type="ORF">RMAR00112_LOCUS25198</name>
    <name evidence="21" type="ORF">RMAR00112_LOCUS25199</name>
</gene>
<evidence type="ECO:0000256" key="13">
    <source>
        <dbReference type="PIRSR" id="PIRSR000127-2"/>
    </source>
</evidence>
<feature type="binding site" evidence="14">
    <location>
        <position position="71"/>
    </location>
    <ligand>
        <name>[2Fe-2S] cluster</name>
        <dbReference type="ChEBI" id="CHEBI:190135"/>
        <label>1</label>
    </ligand>
</feature>
<dbReference type="SUPFAM" id="SSF54665">
    <property type="entry name" value="CO dehydrogenase molybdoprotein N-domain-like"/>
    <property type="match status" value="1"/>
</dbReference>
<feature type="binding site" evidence="14">
    <location>
        <position position="152"/>
    </location>
    <ligand>
        <name>[2Fe-2S] cluster</name>
        <dbReference type="ChEBI" id="CHEBI:190135"/>
        <label>2</label>
    </ligand>
</feature>
<dbReference type="EMBL" id="HBHW01032695">
    <property type="protein sequence ID" value="CAE0057150.1"/>
    <property type="molecule type" value="Transcribed_RNA"/>
</dbReference>
<keyword evidence="4" id="KW-0285">Flavoprotein</keyword>
<comment type="cofactor">
    <cofactor evidence="1 13">
        <name>FAD</name>
        <dbReference type="ChEBI" id="CHEBI:57692"/>
    </cofactor>
</comment>
<evidence type="ECO:0000313" key="19">
    <source>
        <dbReference type="EMBL" id="CAE0057150.1"/>
    </source>
</evidence>
<feature type="binding site" evidence="14">
    <location>
        <position position="41"/>
    </location>
    <ligand>
        <name>[2Fe-2S] cluster</name>
        <dbReference type="ChEBI" id="CHEBI:190135"/>
        <label>1</label>
    </ligand>
</feature>
<dbReference type="SMART" id="SM01008">
    <property type="entry name" value="Ald_Xan_dh_C"/>
    <property type="match status" value="1"/>
</dbReference>
<dbReference type="InterPro" id="IPR008274">
    <property type="entry name" value="AldOxase/xan_DH_MoCoBD1"/>
</dbReference>
<dbReference type="Pfam" id="PF00941">
    <property type="entry name" value="FAD_binding_5"/>
    <property type="match status" value="1"/>
</dbReference>
<keyword evidence="10 14" id="KW-0411">Iron-sulfur</keyword>
<feature type="binding site" evidence="13">
    <location>
        <position position="413"/>
    </location>
    <ligand>
        <name>FAD</name>
        <dbReference type="ChEBI" id="CHEBI:57692"/>
    </ligand>
</feature>
<feature type="compositionally biased region" description="Polar residues" evidence="15">
    <location>
        <begin position="184"/>
        <end position="194"/>
    </location>
</feature>
<dbReference type="InterPro" id="IPR036856">
    <property type="entry name" value="Ald_Oxase/Xan_DH_a/b_sf"/>
</dbReference>
<evidence type="ECO:0000256" key="2">
    <source>
        <dbReference type="ARBA" id="ARBA00006849"/>
    </source>
</evidence>
<dbReference type="InterPro" id="IPR037165">
    <property type="entry name" value="AldOxase/xan_DH_Mopterin-bd_sf"/>
</dbReference>
<dbReference type="PANTHER" id="PTHR45444:SF3">
    <property type="entry name" value="XANTHINE DEHYDROGENASE"/>
    <property type="match status" value="1"/>
</dbReference>
<evidence type="ECO:0008006" key="22">
    <source>
        <dbReference type="Google" id="ProtNLM"/>
    </source>
</evidence>
<name>A0A7S3EK77_9RHOD</name>
<feature type="binding site" evidence="14">
    <location>
        <position position="1098"/>
    </location>
    <ligand>
        <name>Mo-molybdopterin</name>
        <dbReference type="ChEBI" id="CHEBI:71302"/>
    </ligand>
    <ligandPart>
        <name>Mo</name>
        <dbReference type="ChEBI" id="CHEBI:28685"/>
    </ligandPart>
</feature>
<dbReference type="PROSITE" id="PS51085">
    <property type="entry name" value="2FE2S_FER_2"/>
    <property type="match status" value="1"/>
</dbReference>
<feature type="binding site" evidence="13">
    <location>
        <position position="345"/>
    </location>
    <ligand>
        <name>FAD</name>
        <dbReference type="ChEBI" id="CHEBI:57692"/>
    </ligand>
</feature>
<dbReference type="InterPro" id="IPR016166">
    <property type="entry name" value="FAD-bd_PCMH"/>
</dbReference>
<dbReference type="GO" id="GO:0071949">
    <property type="term" value="F:FAD binding"/>
    <property type="evidence" value="ECO:0007669"/>
    <property type="project" value="InterPro"/>
</dbReference>
<comment type="cofactor">
    <cofactor evidence="11">
        <name>[2Fe-2S] cluster</name>
        <dbReference type="ChEBI" id="CHEBI:190135"/>
    </cofactor>
</comment>
<dbReference type="PANTHER" id="PTHR45444">
    <property type="entry name" value="XANTHINE DEHYDROGENASE"/>
    <property type="match status" value="1"/>
</dbReference>
<dbReference type="SUPFAM" id="SSF56003">
    <property type="entry name" value="Molybdenum cofactor-binding domain"/>
    <property type="match status" value="1"/>
</dbReference>
<dbReference type="Pfam" id="PF00111">
    <property type="entry name" value="Fer2"/>
    <property type="match status" value="1"/>
</dbReference>
<dbReference type="InterPro" id="IPR036884">
    <property type="entry name" value="2Fe-2S-bd_dom_sf"/>
</dbReference>
<dbReference type="Gene3D" id="3.10.20.30">
    <property type="match status" value="1"/>
</dbReference>
<dbReference type="InterPro" id="IPR046867">
    <property type="entry name" value="AldOxase/xan_DH_MoCoBD2"/>
</dbReference>
<keyword evidence="5 14" id="KW-0001">2Fe-2S</keyword>
<dbReference type="GO" id="GO:0005506">
    <property type="term" value="F:iron ion binding"/>
    <property type="evidence" value="ECO:0007669"/>
    <property type="project" value="InterPro"/>
</dbReference>
<feature type="binding site" evidence="14">
    <location>
        <position position="786"/>
    </location>
    <ligand>
        <name>Mo-molybdopterin</name>
        <dbReference type="ChEBI" id="CHEBI:71302"/>
    </ligand>
    <ligandPart>
        <name>Mo</name>
        <dbReference type="ChEBI" id="CHEBI:28685"/>
    </ligandPart>
</feature>
<evidence type="ECO:0000256" key="6">
    <source>
        <dbReference type="ARBA" id="ARBA00022723"/>
    </source>
</evidence>
<feature type="binding site" evidence="14">
    <location>
        <position position="46"/>
    </location>
    <ligand>
        <name>[2Fe-2S] cluster</name>
        <dbReference type="ChEBI" id="CHEBI:190135"/>
        <label>1</label>
    </ligand>
</feature>
<dbReference type="EMBL" id="HBHW01032694">
    <property type="protein sequence ID" value="CAE0057149.1"/>
    <property type="molecule type" value="Transcribed_RNA"/>
</dbReference>
<dbReference type="SUPFAM" id="SSF54292">
    <property type="entry name" value="2Fe-2S ferredoxin-like"/>
    <property type="match status" value="1"/>
</dbReference>
<evidence type="ECO:0000256" key="9">
    <source>
        <dbReference type="ARBA" id="ARBA00023004"/>
    </source>
</evidence>
<protein>
    <recommendedName>
        <fullName evidence="22">Xanthine dehydrogenase</fullName>
    </recommendedName>
</protein>
<feature type="binding site" evidence="14">
    <location>
        <position position="49"/>
    </location>
    <ligand>
        <name>[2Fe-2S] cluster</name>
        <dbReference type="ChEBI" id="CHEBI:190135"/>
        <label>1</label>
    </ligand>
</feature>
<dbReference type="InterPro" id="IPR002888">
    <property type="entry name" value="2Fe-2S-bd"/>
</dbReference>